<evidence type="ECO:0000259" key="3">
    <source>
        <dbReference type="Pfam" id="PF04536"/>
    </source>
</evidence>
<keyword evidence="5" id="KW-1185">Reference proteome</keyword>
<feature type="transmembrane region" description="Helical" evidence="1">
    <location>
        <begin position="217"/>
        <end position="237"/>
    </location>
</feature>
<proteinExistence type="predicted"/>
<evidence type="ECO:0000256" key="1">
    <source>
        <dbReference type="SAM" id="Phobius"/>
    </source>
</evidence>
<evidence type="ECO:0000256" key="2">
    <source>
        <dbReference type="SAM" id="SignalP"/>
    </source>
</evidence>
<evidence type="ECO:0000313" key="5">
    <source>
        <dbReference type="Proteomes" id="UP000506160"/>
    </source>
</evidence>
<keyword evidence="1" id="KW-0812">Transmembrane</keyword>
<feature type="transmembrane region" description="Helical" evidence="1">
    <location>
        <begin position="186"/>
        <end position="205"/>
    </location>
</feature>
<dbReference type="Pfam" id="PF04536">
    <property type="entry name" value="TPM_phosphatase"/>
    <property type="match status" value="1"/>
</dbReference>
<keyword evidence="1" id="KW-0472">Membrane</keyword>
<dbReference type="EMBL" id="AWGA01000077">
    <property type="protein sequence ID" value="TEA26479.1"/>
    <property type="molecule type" value="Genomic_DNA"/>
</dbReference>
<feature type="transmembrane region" description="Helical" evidence="1">
    <location>
        <begin position="243"/>
        <end position="261"/>
    </location>
</feature>
<keyword evidence="1" id="KW-1133">Transmembrane helix</keyword>
<dbReference type="PANTHER" id="PTHR30373:SF2">
    <property type="entry name" value="UPF0603 PROTEIN YGCG"/>
    <property type="match status" value="1"/>
</dbReference>
<dbReference type="RefSeq" id="WP_024496703.1">
    <property type="nucleotide sequence ID" value="NZ_AWGA01000077.1"/>
</dbReference>
<feature type="chain" id="PRO_5044505041" evidence="2">
    <location>
        <begin position="23"/>
        <end position="271"/>
    </location>
</feature>
<comment type="caution">
    <text evidence="4">The sequence shown here is derived from an EMBL/GenBank/DDBJ whole genome shotgun (WGS) entry which is preliminary data.</text>
</comment>
<dbReference type="PANTHER" id="PTHR30373">
    <property type="entry name" value="UPF0603 PROTEIN YGCG"/>
    <property type="match status" value="1"/>
</dbReference>
<accession>A0AB94IAP8</accession>
<feature type="signal peptide" evidence="2">
    <location>
        <begin position="1"/>
        <end position="22"/>
    </location>
</feature>
<feature type="non-terminal residue" evidence="4">
    <location>
        <position position="271"/>
    </location>
</feature>
<protein>
    <submittedName>
        <fullName evidence="4">YgcG family protein</fullName>
    </submittedName>
</protein>
<gene>
    <name evidence="4" type="ORF">O970_08625</name>
</gene>
<dbReference type="InterPro" id="IPR007621">
    <property type="entry name" value="TPM_dom"/>
</dbReference>
<keyword evidence="2" id="KW-0732">Signal</keyword>
<dbReference type="Proteomes" id="UP000506160">
    <property type="component" value="Unassembled WGS sequence"/>
</dbReference>
<reference evidence="4 5" key="1">
    <citation type="journal article" date="2014" name="Appl. Environ. Microbiol.">
        <title>Genomic features of a bumble bee symbiont reflect its host environment.</title>
        <authorList>
            <person name="Martinson V.G."/>
            <person name="Magoc T."/>
            <person name="Koch H."/>
            <person name="Salzberg S.L."/>
            <person name="Moran N.A."/>
        </authorList>
    </citation>
    <scope>NUCLEOTIDE SEQUENCE [LARGE SCALE GENOMIC DNA]</scope>
    <source>
        <strain evidence="4 5">Bimp</strain>
    </source>
</reference>
<sequence>MRQQLMRIGLCFILFFSYSVRADIAVPALTQRVTDMTGTLTQPQSNALEQKIIAFEQQQTAGAQIALLIVPTLDGETIEQFATRVFDKWKLGRQSQDNGVLLLVAKEDHLVRIEVGYGFEGGLTDIQSSRIIQRDLVPAFRQNDYYGGLSHALDSIIRALNHELSTSDQQQSVSNPTGEDLLQSPLMPLSFITLFLYSTVMRYIPWSWPRKSTGRRNVVAGGLNGITAGAVNFFITLSANSSIRMAFIVFVISTIICGYFSNIGRRGGGGG</sequence>
<organism evidence="4 5">
    <name type="scientific">Candidatus Schmidhempelia bombi str. Bimp</name>
    <dbReference type="NCBI Taxonomy" id="1387197"/>
    <lineage>
        <taxon>Bacteria</taxon>
        <taxon>Pseudomonadati</taxon>
        <taxon>Pseudomonadota</taxon>
        <taxon>Gammaproteobacteria</taxon>
        <taxon>Orbales</taxon>
        <taxon>Orbaceae</taxon>
        <taxon>Candidatus Schmidhempelia</taxon>
    </lineage>
</organism>
<dbReference type="Gene3D" id="3.10.310.50">
    <property type="match status" value="1"/>
</dbReference>
<name>A0AB94IAP8_9GAMM</name>
<feature type="domain" description="TPM" evidence="3">
    <location>
        <begin position="33"/>
        <end position="158"/>
    </location>
</feature>
<dbReference type="AlphaFoldDB" id="A0AB94IAP8"/>
<evidence type="ECO:0000313" key="4">
    <source>
        <dbReference type="EMBL" id="TEA26479.1"/>
    </source>
</evidence>